<dbReference type="Pfam" id="PF19841">
    <property type="entry name" value="GldN"/>
    <property type="match status" value="1"/>
</dbReference>
<name>A0A699WT80_TANCI</name>
<organism evidence="1">
    <name type="scientific">Tanacetum cinerariifolium</name>
    <name type="common">Dalmatian daisy</name>
    <name type="synonym">Chrysanthemum cinerariifolium</name>
    <dbReference type="NCBI Taxonomy" id="118510"/>
    <lineage>
        <taxon>Eukaryota</taxon>
        <taxon>Viridiplantae</taxon>
        <taxon>Streptophyta</taxon>
        <taxon>Embryophyta</taxon>
        <taxon>Tracheophyta</taxon>
        <taxon>Spermatophyta</taxon>
        <taxon>Magnoliopsida</taxon>
        <taxon>eudicotyledons</taxon>
        <taxon>Gunneridae</taxon>
        <taxon>Pentapetalae</taxon>
        <taxon>asterids</taxon>
        <taxon>campanulids</taxon>
        <taxon>Asterales</taxon>
        <taxon>Asteraceae</taxon>
        <taxon>Asteroideae</taxon>
        <taxon>Anthemideae</taxon>
        <taxon>Anthemidinae</taxon>
        <taxon>Tanacetum</taxon>
    </lineage>
</organism>
<dbReference type="AlphaFoldDB" id="A0A699WT80"/>
<reference evidence="1" key="1">
    <citation type="journal article" date="2019" name="Sci. Rep.">
        <title>Draft genome of Tanacetum cinerariifolium, the natural source of mosquito coil.</title>
        <authorList>
            <person name="Yamashiro T."/>
            <person name="Shiraishi A."/>
            <person name="Satake H."/>
            <person name="Nakayama K."/>
        </authorList>
    </citation>
    <scope>NUCLEOTIDE SEQUENCE</scope>
</reference>
<dbReference type="EMBL" id="BKCJ011761833">
    <property type="protein sequence ID" value="GFD50805.1"/>
    <property type="molecule type" value="Genomic_DNA"/>
</dbReference>
<dbReference type="InterPro" id="IPR019847">
    <property type="entry name" value="Gliding_motility_assoc_GldN"/>
</dbReference>
<protein>
    <submittedName>
        <fullName evidence="1">Uncharacterized protein</fullName>
    </submittedName>
</protein>
<sequence length="85" mass="9937">MELSEEMIFDKKRSRMYHQIKTISLKLPSTLSSNVSGLEKNIATFKYADLVKVFRNNPQTAIWFNAQNDAQHKNLADAFELWLFN</sequence>
<accession>A0A699WT80</accession>
<feature type="non-terminal residue" evidence="1">
    <location>
        <position position="85"/>
    </location>
</feature>
<comment type="caution">
    <text evidence="1">The sequence shown here is derived from an EMBL/GenBank/DDBJ whole genome shotgun (WGS) entry which is preliminary data.</text>
</comment>
<gene>
    <name evidence="1" type="ORF">Tci_922774</name>
</gene>
<proteinExistence type="predicted"/>
<evidence type="ECO:0000313" key="1">
    <source>
        <dbReference type="EMBL" id="GFD50805.1"/>
    </source>
</evidence>